<sequence>MTLLLVVVTKGKLEHRDLSVKKGIRGPRGHLVVVILQTIKNLHAPTSNNDAFNKAFCETTYRKKSDDNQLVILGSGNRWEADDKTIYDLIRTQYDDEAVASRQRKDFSDKKYVDSKPFTIDASKGLDMKGNKVIHVADPTSATDGGKKRHRHKKRHAADVNFINTTINNNNTPMSIHYQKYVTDRLKLSLDSADFKQFSDDNNITGVKLIDQDYHQFNKKNLRNETPFG</sequence>
<reference evidence="1 2" key="1">
    <citation type="journal article" date="2018" name="Sci. Rep.">
        <title>Comparative analysis of the Pocillopora damicornis genome highlights role of immune system in coral evolution.</title>
        <authorList>
            <person name="Cunning R."/>
            <person name="Bay R.A."/>
            <person name="Gillette P."/>
            <person name="Baker A.C."/>
            <person name="Traylor-Knowles N."/>
        </authorList>
    </citation>
    <scope>NUCLEOTIDE SEQUENCE [LARGE SCALE GENOMIC DNA]</scope>
    <source>
        <strain evidence="1">RSMAS</strain>
        <tissue evidence="1">Whole animal</tissue>
    </source>
</reference>
<evidence type="ECO:0000313" key="1">
    <source>
        <dbReference type="EMBL" id="RMX58444.1"/>
    </source>
</evidence>
<proteinExistence type="predicted"/>
<comment type="caution">
    <text evidence="1">The sequence shown here is derived from an EMBL/GenBank/DDBJ whole genome shotgun (WGS) entry which is preliminary data.</text>
</comment>
<dbReference type="AlphaFoldDB" id="A0A3M6UY40"/>
<protein>
    <submittedName>
        <fullName evidence="1">Uncharacterized protein</fullName>
    </submittedName>
</protein>
<keyword evidence="2" id="KW-1185">Reference proteome</keyword>
<gene>
    <name evidence="1" type="ORF">pdam_00023001</name>
</gene>
<accession>A0A3M6UY40</accession>
<organism evidence="1 2">
    <name type="scientific">Pocillopora damicornis</name>
    <name type="common">Cauliflower coral</name>
    <name type="synonym">Millepora damicornis</name>
    <dbReference type="NCBI Taxonomy" id="46731"/>
    <lineage>
        <taxon>Eukaryota</taxon>
        <taxon>Metazoa</taxon>
        <taxon>Cnidaria</taxon>
        <taxon>Anthozoa</taxon>
        <taxon>Hexacorallia</taxon>
        <taxon>Scleractinia</taxon>
        <taxon>Astrocoeniina</taxon>
        <taxon>Pocilloporidae</taxon>
        <taxon>Pocillopora</taxon>
    </lineage>
</organism>
<dbReference type="Proteomes" id="UP000275408">
    <property type="component" value="Unassembled WGS sequence"/>
</dbReference>
<evidence type="ECO:0000313" key="2">
    <source>
        <dbReference type="Proteomes" id="UP000275408"/>
    </source>
</evidence>
<name>A0A3M6UY40_POCDA</name>
<dbReference type="EMBL" id="RCHS01000514">
    <property type="protein sequence ID" value="RMX58444.1"/>
    <property type="molecule type" value="Genomic_DNA"/>
</dbReference>